<evidence type="ECO:0000256" key="2">
    <source>
        <dbReference type="SAM" id="Phobius"/>
    </source>
</evidence>
<dbReference type="InterPro" id="IPR011009">
    <property type="entry name" value="Kinase-like_dom_sf"/>
</dbReference>
<organism evidence="4">
    <name type="scientific">freshwater metagenome</name>
    <dbReference type="NCBI Taxonomy" id="449393"/>
    <lineage>
        <taxon>unclassified sequences</taxon>
        <taxon>metagenomes</taxon>
        <taxon>ecological metagenomes</taxon>
    </lineage>
</organism>
<dbReference type="Pfam" id="PF03109">
    <property type="entry name" value="ABC1"/>
    <property type="match status" value="1"/>
</dbReference>
<feature type="transmembrane region" description="Helical" evidence="2">
    <location>
        <begin position="534"/>
        <end position="553"/>
    </location>
</feature>
<protein>
    <submittedName>
        <fullName evidence="4">Unannotated protein</fullName>
    </submittedName>
</protein>
<evidence type="ECO:0000256" key="1">
    <source>
        <dbReference type="ARBA" id="ARBA00009670"/>
    </source>
</evidence>
<accession>A0A6J6J5Z0</accession>
<comment type="similarity">
    <text evidence="1">Belongs to the protein kinase superfamily. ADCK protein kinase family.</text>
</comment>
<evidence type="ECO:0000313" key="4">
    <source>
        <dbReference type="EMBL" id="CAB4632392.1"/>
    </source>
</evidence>
<keyword evidence="2" id="KW-0812">Transmembrane</keyword>
<dbReference type="PANTHER" id="PTHR10566:SF113">
    <property type="entry name" value="PROTEIN ACTIVITY OF BC1 COMPLEX KINASE 7, CHLOROPLASTIC"/>
    <property type="match status" value="1"/>
</dbReference>
<dbReference type="SUPFAM" id="SSF56112">
    <property type="entry name" value="Protein kinase-like (PK-like)"/>
    <property type="match status" value="1"/>
</dbReference>
<proteinExistence type="inferred from homology"/>
<dbReference type="InterPro" id="IPR004147">
    <property type="entry name" value="ABC1_dom"/>
</dbReference>
<keyword evidence="2" id="KW-1133">Transmembrane helix</keyword>
<dbReference type="CDD" id="cd05121">
    <property type="entry name" value="ABC1_ADCK3-like"/>
    <property type="match status" value="1"/>
</dbReference>
<dbReference type="PANTHER" id="PTHR10566">
    <property type="entry name" value="CHAPERONE-ACTIVITY OF BC1 COMPLEX CABC1 -RELATED"/>
    <property type="match status" value="1"/>
</dbReference>
<feature type="domain" description="ABC1 atypical kinase-like" evidence="3">
    <location>
        <begin position="91"/>
        <end position="345"/>
    </location>
</feature>
<gene>
    <name evidence="4" type="ORF">UFOPK2001_00616</name>
</gene>
<name>A0A6J6J5Z0_9ZZZZ</name>
<dbReference type="EMBL" id="CAEZVN010000047">
    <property type="protein sequence ID" value="CAB4632392.1"/>
    <property type="molecule type" value="Genomic_DNA"/>
</dbReference>
<sequence>MNNPALKARYRRILRFASLALAELWWFELFLPQIGLAKLGARGRIGRLKRLARKFHDLAADLGGLMVKVGQFLSARLDVLPESVTKELEGLQDEVAPEPFDKILSLVESELGMSASAAFASINPEPIAAASLGQAYRAKLSPGLAADLGYEDVIVKVLRPGIEEIVEVDLKALRKIGGWLSRVKLVSRRTDAPALVEEFAATTLEEIDYLHEAQNLERFAANFAGDARVGTPDIIWERSARRVLTLSDVSAIKISDVDALIAAGLNPNAVAAELARVTFEQFFVTGFFHADPHPGNIFVKPMPAESGIDFTLTFIDFGMMGQVDENLRNNLQRFLFAVASRDARGWVAACERLGVLLPSADTVILERAISELFDRFGGVGVGELVQTDPRELREFALRFSELLRTLPFQLPNDFLFLIRALSLISGVASTLNREFNIWDAIDPFARGLLNGAGSGVAKNLGKEFLSFATTIGRLPGRIDDLVSRIDAGQVIIRNPELETRMRALDSSVRRGTSALLFTGLLIGGLMINDQNETLSYWLLGISVLPLIHALGFGRISR</sequence>
<keyword evidence="2" id="KW-0472">Membrane</keyword>
<dbReference type="AlphaFoldDB" id="A0A6J6J5Z0"/>
<evidence type="ECO:0000259" key="3">
    <source>
        <dbReference type="Pfam" id="PF03109"/>
    </source>
</evidence>
<dbReference type="InterPro" id="IPR050154">
    <property type="entry name" value="UbiB_kinase"/>
</dbReference>
<reference evidence="4" key="1">
    <citation type="submission" date="2020-05" db="EMBL/GenBank/DDBJ databases">
        <authorList>
            <person name="Chiriac C."/>
            <person name="Salcher M."/>
            <person name="Ghai R."/>
            <person name="Kavagutti S V."/>
        </authorList>
    </citation>
    <scope>NUCLEOTIDE SEQUENCE</scope>
</reference>